<dbReference type="Proteomes" id="UP000053257">
    <property type="component" value="Unassembled WGS sequence"/>
</dbReference>
<feature type="compositionally biased region" description="Basic and acidic residues" evidence="1">
    <location>
        <begin position="492"/>
        <end position="503"/>
    </location>
</feature>
<dbReference type="EMBL" id="KN840439">
    <property type="protein sequence ID" value="KIP12552.1"/>
    <property type="molecule type" value="Genomic_DNA"/>
</dbReference>
<feature type="compositionally biased region" description="Low complexity" evidence="1">
    <location>
        <begin position="522"/>
        <end position="556"/>
    </location>
</feature>
<feature type="compositionally biased region" description="Pro residues" evidence="1">
    <location>
        <begin position="622"/>
        <end position="636"/>
    </location>
</feature>
<feature type="compositionally biased region" description="Low complexity" evidence="1">
    <location>
        <begin position="128"/>
        <end position="137"/>
    </location>
</feature>
<keyword evidence="3" id="KW-1185">Reference proteome</keyword>
<feature type="compositionally biased region" description="Gly residues" evidence="1">
    <location>
        <begin position="710"/>
        <end position="719"/>
    </location>
</feature>
<feature type="compositionally biased region" description="Low complexity" evidence="1">
    <location>
        <begin position="302"/>
        <end position="328"/>
    </location>
</feature>
<feature type="region of interest" description="Disordered" evidence="1">
    <location>
        <begin position="1"/>
        <end position="212"/>
    </location>
</feature>
<organism evidence="2 3">
    <name type="scientific">Phlebiopsis gigantea (strain 11061_1 CR5-6)</name>
    <name type="common">White-rot fungus</name>
    <name type="synonym">Peniophora gigantea</name>
    <dbReference type="NCBI Taxonomy" id="745531"/>
    <lineage>
        <taxon>Eukaryota</taxon>
        <taxon>Fungi</taxon>
        <taxon>Dikarya</taxon>
        <taxon>Basidiomycota</taxon>
        <taxon>Agaricomycotina</taxon>
        <taxon>Agaricomycetes</taxon>
        <taxon>Polyporales</taxon>
        <taxon>Phanerochaetaceae</taxon>
        <taxon>Phlebiopsis</taxon>
    </lineage>
</organism>
<evidence type="ECO:0000313" key="3">
    <source>
        <dbReference type="Proteomes" id="UP000053257"/>
    </source>
</evidence>
<feature type="compositionally biased region" description="Basic and acidic residues" evidence="1">
    <location>
        <begin position="720"/>
        <end position="751"/>
    </location>
</feature>
<feature type="region of interest" description="Disordered" evidence="1">
    <location>
        <begin position="473"/>
        <end position="661"/>
    </location>
</feature>
<feature type="compositionally biased region" description="Polar residues" evidence="1">
    <location>
        <begin position="575"/>
        <end position="603"/>
    </location>
</feature>
<name>A0A0C3SE95_PHLG1</name>
<dbReference type="HOGENOM" id="CLU_367647_0_0_1"/>
<feature type="compositionally biased region" description="Low complexity" evidence="1">
    <location>
        <begin position="604"/>
        <end position="621"/>
    </location>
</feature>
<feature type="compositionally biased region" description="Low complexity" evidence="1">
    <location>
        <begin position="248"/>
        <end position="258"/>
    </location>
</feature>
<evidence type="ECO:0000313" key="2">
    <source>
        <dbReference type="EMBL" id="KIP12552.1"/>
    </source>
</evidence>
<feature type="region of interest" description="Disordered" evidence="1">
    <location>
        <begin position="703"/>
        <end position="758"/>
    </location>
</feature>
<dbReference type="STRING" id="745531.A0A0C3SE95"/>
<feature type="compositionally biased region" description="Polar residues" evidence="1">
    <location>
        <begin position="637"/>
        <end position="646"/>
    </location>
</feature>
<sequence>MSDASSIRLAYDEPERPVVPPEPSPHSRRSFYDNDYPVTHSHSSGSGMGSKKKLQKSRPPPLRGDHKSGGNTSYSSSKSSSASSFARSQSGDPPLSARSKSSLHVANPSPEDEAQQPYTTFNPRHSYHSSTSSISSSDEPHTPPSAHGHFDHTSSYSSSRSREEKGYLDDKRLKEKDKAVGGLNHTEQAAAEAPPAYTALPTPTEVATAAGPIRRADSKIEYSSSAHQVQVTLTPEGMYLDPLEPSTSYASSNSGRSHSSGRKVAGPSTSSMSADVPRPALQANSSAPELHVSPPRDIPSRPTTVAVPPSSASTAASMANTTSSSEAAPPVKKTRSRKHSAATPPGNLDKIDELDETDPLGLGWHNSGPYDAIPKVSKAKKAATAHGEGRGAKIFAAQAGMDPHHGARMHPSHRANVPLDPATTSFAVKPGQIFPPILAPQPYMRPDAMPMVSQAPFSPPQRHAFMNAHMQPSAARGDDIPPLFSPTPSEMARAREPPADRRTSVVVQPEANWSGVGTPYASSQSEGHHSSSTSGSSVSGHSAPRGAAPPAQQYPMPQQPPPPQHHFLHRPQPNPVQTSGPQMQQPATAPQLKPQSSRTTLSRSHSAPHTPHTPTAPLLSSDPPPTPDIQLPPPSTHAPSVRTQGSAPAALPPNPRYMPRQLVMPTPLQHARAAPAGGAREERGAGGAAAVWAGRVVVVPEEAKKKEKGGLGAFLFGGGAKEKEREREREKERVMMERARETKERERERGKKLSKARR</sequence>
<feature type="compositionally biased region" description="Basic and acidic residues" evidence="1">
    <location>
        <begin position="160"/>
        <end position="179"/>
    </location>
</feature>
<accession>A0A0C3SE95</accession>
<feature type="region of interest" description="Disordered" evidence="1">
    <location>
        <begin position="236"/>
        <end position="362"/>
    </location>
</feature>
<reference evidence="2 3" key="1">
    <citation type="journal article" date="2014" name="PLoS Genet.">
        <title>Analysis of the Phlebiopsis gigantea genome, transcriptome and secretome provides insight into its pioneer colonization strategies of wood.</title>
        <authorList>
            <person name="Hori C."/>
            <person name="Ishida T."/>
            <person name="Igarashi K."/>
            <person name="Samejima M."/>
            <person name="Suzuki H."/>
            <person name="Master E."/>
            <person name="Ferreira P."/>
            <person name="Ruiz-Duenas F.J."/>
            <person name="Held B."/>
            <person name="Canessa P."/>
            <person name="Larrondo L.F."/>
            <person name="Schmoll M."/>
            <person name="Druzhinina I.S."/>
            <person name="Kubicek C.P."/>
            <person name="Gaskell J.A."/>
            <person name="Kersten P."/>
            <person name="St John F."/>
            <person name="Glasner J."/>
            <person name="Sabat G."/>
            <person name="Splinter BonDurant S."/>
            <person name="Syed K."/>
            <person name="Yadav J."/>
            <person name="Mgbeahuruike A.C."/>
            <person name="Kovalchuk A."/>
            <person name="Asiegbu F.O."/>
            <person name="Lackner G."/>
            <person name="Hoffmeister D."/>
            <person name="Rencoret J."/>
            <person name="Gutierrez A."/>
            <person name="Sun H."/>
            <person name="Lindquist E."/>
            <person name="Barry K."/>
            <person name="Riley R."/>
            <person name="Grigoriev I.V."/>
            <person name="Henrissat B."/>
            <person name="Kues U."/>
            <person name="Berka R.M."/>
            <person name="Martinez A.T."/>
            <person name="Covert S.F."/>
            <person name="Blanchette R.A."/>
            <person name="Cullen D."/>
        </authorList>
    </citation>
    <scope>NUCLEOTIDE SEQUENCE [LARGE SCALE GENOMIC DNA]</scope>
    <source>
        <strain evidence="2 3">11061_1 CR5-6</strain>
    </source>
</reference>
<protein>
    <submittedName>
        <fullName evidence="2">Uncharacterized protein</fullName>
    </submittedName>
</protein>
<evidence type="ECO:0000256" key="1">
    <source>
        <dbReference type="SAM" id="MobiDB-lite"/>
    </source>
</evidence>
<feature type="compositionally biased region" description="Low complexity" evidence="1">
    <location>
        <begin position="69"/>
        <end position="91"/>
    </location>
</feature>
<proteinExistence type="predicted"/>
<gene>
    <name evidence="2" type="ORF">PHLGIDRAFT_10012</name>
</gene>
<feature type="compositionally biased region" description="Low complexity" evidence="1">
    <location>
        <begin position="186"/>
        <end position="205"/>
    </location>
</feature>
<dbReference type="OrthoDB" id="2684446at2759"/>
<dbReference type="AlphaFoldDB" id="A0A0C3SE95"/>